<evidence type="ECO:0000256" key="1">
    <source>
        <dbReference type="SAM" id="Phobius"/>
    </source>
</evidence>
<feature type="transmembrane region" description="Helical" evidence="1">
    <location>
        <begin position="21"/>
        <end position="45"/>
    </location>
</feature>
<dbReference type="AlphaFoldDB" id="A0A7M1QW08"/>
<keyword evidence="4" id="KW-1185">Reference proteome</keyword>
<keyword evidence="1" id="KW-0812">Transmembrane</keyword>
<keyword evidence="1" id="KW-0472">Membrane</keyword>
<dbReference type="Proteomes" id="UP000595053">
    <property type="component" value="Chromosome"/>
</dbReference>
<feature type="transmembrane region" description="Helical" evidence="1">
    <location>
        <begin position="51"/>
        <end position="73"/>
    </location>
</feature>
<dbReference type="Pfam" id="PF03703">
    <property type="entry name" value="bPH_2"/>
    <property type="match status" value="1"/>
</dbReference>
<dbReference type="EMBL" id="CP063213">
    <property type="protein sequence ID" value="QOR46011.1"/>
    <property type="molecule type" value="Genomic_DNA"/>
</dbReference>
<evidence type="ECO:0000313" key="3">
    <source>
        <dbReference type="EMBL" id="QOR46011.1"/>
    </source>
</evidence>
<dbReference type="PANTHER" id="PTHR34473:SF3">
    <property type="entry name" value="TRANSMEMBRANE PROTEIN-RELATED"/>
    <property type="match status" value="1"/>
</dbReference>
<dbReference type="RefSeq" id="WP_193326280.1">
    <property type="nucleotide sequence ID" value="NZ_CP053291.1"/>
</dbReference>
<organism evidence="3 4">
    <name type="scientific">Trueperella pecoris</name>
    <dbReference type="NCBI Taxonomy" id="2733571"/>
    <lineage>
        <taxon>Bacteria</taxon>
        <taxon>Bacillati</taxon>
        <taxon>Actinomycetota</taxon>
        <taxon>Actinomycetes</taxon>
        <taxon>Actinomycetales</taxon>
        <taxon>Actinomycetaceae</taxon>
        <taxon>Trueperella</taxon>
    </lineage>
</organism>
<dbReference type="PANTHER" id="PTHR34473">
    <property type="entry name" value="UPF0699 TRANSMEMBRANE PROTEIN YDBS"/>
    <property type="match status" value="1"/>
</dbReference>
<proteinExistence type="predicted"/>
<sequence length="165" mass="18134">MKHTLAQSVSFTSLPPQYQTVALIRWTIGVAAVVIAVCVAGWMWGSASMPGLIWWIAAAIVSVIALIQIPFAVRRARMFGYAELEDELLIRSGVMFQRMSVVPYGRMQQVNVETGPVLKRFGLASIELVTASATTEAEIPGVRLEEAERLREKLTSLGEVKMEGL</sequence>
<gene>
    <name evidence="3" type="ORF">INS88_01955</name>
</gene>
<dbReference type="InterPro" id="IPR005182">
    <property type="entry name" value="YdbS-like_PH"/>
</dbReference>
<name>A0A7M1QW08_9ACTO</name>
<protein>
    <submittedName>
        <fullName evidence="3">PH domain-containing protein</fullName>
    </submittedName>
</protein>
<keyword evidence="1" id="KW-1133">Transmembrane helix</keyword>
<evidence type="ECO:0000313" key="4">
    <source>
        <dbReference type="Proteomes" id="UP000595053"/>
    </source>
</evidence>
<evidence type="ECO:0000259" key="2">
    <source>
        <dbReference type="Pfam" id="PF03703"/>
    </source>
</evidence>
<accession>A0A7M1QW08</accession>
<feature type="domain" description="YdbS-like PH" evidence="2">
    <location>
        <begin position="77"/>
        <end position="154"/>
    </location>
</feature>
<reference evidence="3 4" key="1">
    <citation type="submission" date="2020-10" db="EMBL/GenBank/DDBJ databases">
        <title>Trueperella pecoris sp. nov. isolated from bovine and porcine specimens.</title>
        <authorList>
            <person name="Schoenecker L."/>
            <person name="Schnydrig P."/>
            <person name="Brodard I."/>
            <person name="Thomann A."/>
            <person name="Hemphill A."/>
            <person name="Rodriguez-Campos S."/>
            <person name="Perreten V."/>
            <person name="Jores J."/>
            <person name="Kittl S."/>
        </authorList>
    </citation>
    <scope>NUCLEOTIDE SEQUENCE [LARGE SCALE GENOMIC DNA]</scope>
    <source>
        <strain evidence="3 4">15A0121</strain>
    </source>
</reference>